<sequence>MTEHGPAPMDIVTVPVGRVVGGRAEVRDDEWGGVAAVIRLDGRFGADALAGLDAFSHVEVVYHFDRVPEEKVETGARHPRGNPDWPLVGIFAQRGKNRPNRLGVSRCRLLRVDGRELHVEGLDAVDGTPVLDIKPYMDEFGPRGATTQPAWATEIMHSYY</sequence>
<keyword evidence="1" id="KW-0949">S-adenosyl-L-methionine</keyword>
<dbReference type="CDD" id="cd09281">
    <property type="entry name" value="UPF0066"/>
    <property type="match status" value="1"/>
</dbReference>
<protein>
    <submittedName>
        <fullName evidence="4">tRNA (N6-threonylcarbamoyladenosine(37)-N6)-methyltransferase TrmO</fullName>
    </submittedName>
</protein>
<dbReference type="RefSeq" id="WP_190223982.1">
    <property type="nucleotide sequence ID" value="NZ_BNBS01000045.1"/>
</dbReference>
<dbReference type="InterPro" id="IPR036414">
    <property type="entry name" value="YaeB_N_sf"/>
</dbReference>
<dbReference type="Proteomes" id="UP001052739">
    <property type="component" value="Unassembled WGS sequence"/>
</dbReference>
<organism evidence="4 5">
    <name type="scientific">Streptomyces hydrogenans</name>
    <dbReference type="NCBI Taxonomy" id="1873719"/>
    <lineage>
        <taxon>Bacteria</taxon>
        <taxon>Bacillati</taxon>
        <taxon>Actinomycetota</taxon>
        <taxon>Actinomycetes</taxon>
        <taxon>Kitasatosporales</taxon>
        <taxon>Streptomycetaceae</taxon>
        <taxon>Streptomyces</taxon>
    </lineage>
</organism>
<reference evidence="4" key="1">
    <citation type="submission" date="2024-05" db="EMBL/GenBank/DDBJ databases">
        <title>Whole genome shotgun sequence of Streptomyces hydrogenans NBRC 13475.</title>
        <authorList>
            <person name="Komaki H."/>
            <person name="Tamura T."/>
        </authorList>
    </citation>
    <scope>NUCLEOTIDE SEQUENCE</scope>
    <source>
        <strain evidence="4">NBRC 13475</strain>
    </source>
</reference>
<dbReference type="PANTHER" id="PTHR12818">
    <property type="entry name" value="TRNA (ADENINE(37)-N6)-METHYLTRANSFERASE"/>
    <property type="match status" value="1"/>
</dbReference>
<dbReference type="Gene3D" id="2.40.30.70">
    <property type="entry name" value="YaeB-like"/>
    <property type="match status" value="1"/>
</dbReference>
<accession>A0ABQ3PFX5</accession>
<evidence type="ECO:0000259" key="3">
    <source>
        <dbReference type="PROSITE" id="PS51668"/>
    </source>
</evidence>
<comment type="caution">
    <text evidence="4">The sequence shown here is derived from an EMBL/GenBank/DDBJ whole genome shotgun (WGS) entry which is preliminary data.</text>
</comment>
<comment type="similarity">
    <text evidence="2">Belongs to the tRNA methyltransferase O family.</text>
</comment>
<dbReference type="EMBL" id="BNDW01000040">
    <property type="protein sequence ID" value="GHI23909.1"/>
    <property type="molecule type" value="Genomic_DNA"/>
</dbReference>
<dbReference type="PROSITE" id="PS51668">
    <property type="entry name" value="TSAA_2"/>
    <property type="match status" value="1"/>
</dbReference>
<dbReference type="InterPro" id="IPR023370">
    <property type="entry name" value="TrmO-like_N"/>
</dbReference>
<evidence type="ECO:0000256" key="2">
    <source>
        <dbReference type="ARBA" id="ARBA00033753"/>
    </source>
</evidence>
<evidence type="ECO:0000313" key="4">
    <source>
        <dbReference type="EMBL" id="GHI23909.1"/>
    </source>
</evidence>
<evidence type="ECO:0000313" key="5">
    <source>
        <dbReference type="Proteomes" id="UP001052739"/>
    </source>
</evidence>
<evidence type="ECO:0000256" key="1">
    <source>
        <dbReference type="ARBA" id="ARBA00022691"/>
    </source>
</evidence>
<gene>
    <name evidence="4" type="ORF">Shyd_52800</name>
</gene>
<dbReference type="SUPFAM" id="SSF118196">
    <property type="entry name" value="YaeB-like"/>
    <property type="match status" value="1"/>
</dbReference>
<name>A0ABQ3PFX5_9ACTN</name>
<dbReference type="InterPro" id="IPR036413">
    <property type="entry name" value="YaeB-like_sf"/>
</dbReference>
<feature type="domain" description="TsaA-like" evidence="3">
    <location>
        <begin position="13"/>
        <end position="145"/>
    </location>
</feature>
<proteinExistence type="inferred from homology"/>
<dbReference type="Pfam" id="PF01980">
    <property type="entry name" value="TrmO_N"/>
    <property type="match status" value="1"/>
</dbReference>
<keyword evidence="5" id="KW-1185">Reference proteome</keyword>
<dbReference type="PANTHER" id="PTHR12818:SF0">
    <property type="entry name" value="TRNA (ADENINE(37)-N6)-METHYLTRANSFERASE"/>
    <property type="match status" value="1"/>
</dbReference>
<dbReference type="InterPro" id="IPR040372">
    <property type="entry name" value="YaeB-like"/>
</dbReference>